<keyword evidence="5" id="KW-1185">Reference proteome</keyword>
<feature type="domain" description="Polysaccharide export protein N-terminal" evidence="2">
    <location>
        <begin position="2"/>
        <end position="73"/>
    </location>
</feature>
<feature type="domain" description="Soluble ligand binding" evidence="3">
    <location>
        <begin position="79"/>
        <end position="125"/>
    </location>
</feature>
<dbReference type="PANTHER" id="PTHR33619:SF3">
    <property type="entry name" value="POLYSACCHARIDE EXPORT PROTEIN GFCE-RELATED"/>
    <property type="match status" value="1"/>
</dbReference>
<organism evidence="4 5">
    <name type="scientific">Pseudolabrys taiwanensis</name>
    <dbReference type="NCBI Taxonomy" id="331696"/>
    <lineage>
        <taxon>Bacteria</taxon>
        <taxon>Pseudomonadati</taxon>
        <taxon>Pseudomonadota</taxon>
        <taxon>Alphaproteobacteria</taxon>
        <taxon>Hyphomicrobiales</taxon>
        <taxon>Xanthobacteraceae</taxon>
        <taxon>Pseudolabrys</taxon>
    </lineage>
</organism>
<name>A0A346A4I6_9HYPH</name>
<dbReference type="AlphaFoldDB" id="A0A346A4I6"/>
<dbReference type="Pfam" id="PF02563">
    <property type="entry name" value="Poly_export"/>
    <property type="match status" value="1"/>
</dbReference>
<dbReference type="GO" id="GO:0015159">
    <property type="term" value="F:polysaccharide transmembrane transporter activity"/>
    <property type="evidence" value="ECO:0007669"/>
    <property type="project" value="InterPro"/>
</dbReference>
<evidence type="ECO:0000313" key="5">
    <source>
        <dbReference type="Proteomes" id="UP000254889"/>
    </source>
</evidence>
<evidence type="ECO:0000313" key="4">
    <source>
        <dbReference type="EMBL" id="AXK84083.1"/>
    </source>
</evidence>
<dbReference type="InterPro" id="IPR003715">
    <property type="entry name" value="Poly_export_N"/>
</dbReference>
<dbReference type="InterPro" id="IPR049712">
    <property type="entry name" value="Poly_export"/>
</dbReference>
<dbReference type="Pfam" id="PF10531">
    <property type="entry name" value="SLBB"/>
    <property type="match status" value="1"/>
</dbReference>
<dbReference type="Gene3D" id="3.10.560.10">
    <property type="entry name" value="Outer membrane lipoprotein wza domain like"/>
    <property type="match status" value="1"/>
</dbReference>
<reference evidence="4 5" key="1">
    <citation type="submission" date="2018-07" db="EMBL/GenBank/DDBJ databases">
        <authorList>
            <person name="Quirk P.G."/>
            <person name="Krulwich T.A."/>
        </authorList>
    </citation>
    <scope>NUCLEOTIDE SEQUENCE [LARGE SCALE GENOMIC DNA]</scope>
    <source>
        <strain evidence="4 5">CC-BB4</strain>
    </source>
</reference>
<keyword evidence="1" id="KW-0732">Signal</keyword>
<protein>
    <submittedName>
        <fullName evidence="4">Polysaccharide export protein</fullName>
    </submittedName>
</protein>
<sequence length="152" mass="16724">MAYTLDSGDKLRVVVFGQEGITNSYIVGVDGNINLPLIGGVQARGHTTQQLSQTITARLKQGYVREPHVSVEVETYRPFFILGEVTTPGQYPYVPNMSAETAIAIAGGFSPRASKRTVELTRNAPGQQFKGEVPLNYPLRPGDTILVKERWF</sequence>
<dbReference type="OrthoDB" id="197007at2"/>
<proteinExistence type="predicted"/>
<dbReference type="Proteomes" id="UP000254889">
    <property type="component" value="Chromosome"/>
</dbReference>
<dbReference type="KEGG" id="ptaw:DW352_17390"/>
<accession>A0A346A4I6</accession>
<evidence type="ECO:0000259" key="3">
    <source>
        <dbReference type="Pfam" id="PF10531"/>
    </source>
</evidence>
<dbReference type="PANTHER" id="PTHR33619">
    <property type="entry name" value="POLYSACCHARIDE EXPORT PROTEIN GFCE-RELATED"/>
    <property type="match status" value="1"/>
</dbReference>
<evidence type="ECO:0000256" key="1">
    <source>
        <dbReference type="ARBA" id="ARBA00022729"/>
    </source>
</evidence>
<dbReference type="EMBL" id="CP031417">
    <property type="protein sequence ID" value="AXK84083.1"/>
    <property type="molecule type" value="Genomic_DNA"/>
</dbReference>
<gene>
    <name evidence="4" type="ORF">DW352_17390</name>
</gene>
<dbReference type="Gene3D" id="3.30.1950.10">
    <property type="entry name" value="wza like domain"/>
    <property type="match status" value="1"/>
</dbReference>
<dbReference type="InterPro" id="IPR019554">
    <property type="entry name" value="Soluble_ligand-bd"/>
</dbReference>
<evidence type="ECO:0000259" key="2">
    <source>
        <dbReference type="Pfam" id="PF02563"/>
    </source>
</evidence>